<dbReference type="GO" id="GO:0016853">
    <property type="term" value="F:isomerase activity"/>
    <property type="evidence" value="ECO:0007669"/>
    <property type="project" value="UniProtKB-KW"/>
</dbReference>
<dbReference type="InterPro" id="IPR011990">
    <property type="entry name" value="TPR-like_helical_dom_sf"/>
</dbReference>
<dbReference type="PANTHER" id="PTHR22990">
    <property type="entry name" value="F-BOX ONLY PROTEIN"/>
    <property type="match status" value="1"/>
</dbReference>
<dbReference type="InterPro" id="IPR007742">
    <property type="entry name" value="NosD_dom"/>
</dbReference>
<organism evidence="4 5">
    <name type="scientific">Pseudochelatococcus lubricantis</name>
    <dbReference type="NCBI Taxonomy" id="1538102"/>
    <lineage>
        <taxon>Bacteria</taxon>
        <taxon>Pseudomonadati</taxon>
        <taxon>Pseudomonadota</taxon>
        <taxon>Alphaproteobacteria</taxon>
        <taxon>Hyphomicrobiales</taxon>
        <taxon>Chelatococcaceae</taxon>
        <taxon>Pseudochelatococcus</taxon>
    </lineage>
</organism>
<evidence type="ECO:0000256" key="2">
    <source>
        <dbReference type="SAM" id="SignalP"/>
    </source>
</evidence>
<sequence length="1178" mass="122825">MTRRRRLNRSLLGAALVAGAVLSAPATASLDGEADRAAAIVRDGVLALDGETNPRRRAALLRPAIEAFDVLTALADKANSAGAARAAAALAAQAVTADILRLAFVEALIDAVSKTDETLDAEIETKAVLLAIGDPAYRAAGWTALARRMRALGQNGEAERLAARAIEDARRIDRPQTRDGALGGAVFVFDAANPPAALLTAATDAMSAARARADIFRRIARARLQPAGAAPDDGELAAASAKHLAEKRPAEALFAAQAMSQNEPRRQEALKRIFDGALAEGDEATALRAAKSMDGDKAQDDAVARIVSLMLDRDAPLRAADIAALTVRPGARASTAAAIARKLNELGYRDAGLGVLAATRVPAQETKAAAALAVAFADFSRFDEARALSETIDNADDRSYAFSRLARRLAEAGDIGEARGMLDLATRPQDASFARAGIARALAKTGDIGGATALLDPVFTDEDRVRVSEAIGRALANAGRFGEAGEVAAAIPDAAARARTFAALAARLGEANRDGAIHALELALDSLGDSPAPQERADIAVAFAGVGEQARANAILQGVTDGQARSEAHARIARRLLGKGALDAARAQAALAPLPAVRDAVLAETAVAAHEKDGDLERFVAEVRTLAYRPRVAAMRQVAERRAGALDRFGWLDKTPAEPLKAASRAYRPRDIRFVSGGHVVRAPAPVTAIAHDIRMPDIAALNAASQRAAVPYPGGGSARAASIRFSPLDPDALGGIGGQQADAPANTAWPFYLAVESGTLTLGQIARDLPEASARDMLRITGDRVLVRAPVVVLPGATLVMSGAEFARYRLSADAGAFIAVAGRLIVQDAEIASHDEATGEPIAATGDNRARFRPYITAWGGGDIRIAGSRLAMLGYDQGRTAGLSFAGGPAASTGRIVDNSFENLRYGLYSREAGGMDVVGNEFRDSAAYGVNPHDGSRGMLLAFNTAHGTQEKHGIFVSRDVRDTLVVGNVALANAGSGIVLERASRDNVIVANSALRNAGDGLAIYESGCNLAVANDISGNRRAGVRVRNSSFVGLYDNRIADNKDSGARIYAAAPRSVPDGDSEAGDVQPVSTAALTGNAFIANRSAIDVTDVSELILDGNRFEGQRGRIFTGDLLPLTPFLLQIGDRSDMLVSRVCQPPRPSATCRFGAWPQAEEPVPACTDASTAKGSRDG</sequence>
<dbReference type="Gene3D" id="1.25.40.10">
    <property type="entry name" value="Tetratricopeptide repeat domain"/>
    <property type="match status" value="2"/>
</dbReference>
<evidence type="ECO:0000313" key="4">
    <source>
        <dbReference type="EMBL" id="NIJ57865.1"/>
    </source>
</evidence>
<dbReference type="Gene3D" id="2.160.20.10">
    <property type="entry name" value="Single-stranded right-handed beta-helix, Pectin lyase-like"/>
    <property type="match status" value="1"/>
</dbReference>
<feature type="domain" description="Periplasmic copper-binding protein NosD beta helix" evidence="3">
    <location>
        <begin position="898"/>
        <end position="1049"/>
    </location>
</feature>
<comment type="caution">
    <text evidence="4">The sequence shown here is derived from an EMBL/GenBank/DDBJ whole genome shotgun (WGS) entry which is preliminary data.</text>
</comment>
<dbReference type="InterPro" id="IPR012334">
    <property type="entry name" value="Pectin_lyas_fold"/>
</dbReference>
<keyword evidence="2" id="KW-0732">Signal</keyword>
<dbReference type="PANTHER" id="PTHR22990:SF15">
    <property type="entry name" value="F-BOX ONLY PROTEIN 10"/>
    <property type="match status" value="1"/>
</dbReference>
<feature type="signal peptide" evidence="2">
    <location>
        <begin position="1"/>
        <end position="28"/>
    </location>
</feature>
<reference evidence="4 5" key="1">
    <citation type="submission" date="2020-03" db="EMBL/GenBank/DDBJ databases">
        <title>Genomic Encyclopedia of Type Strains, Phase IV (KMG-IV): sequencing the most valuable type-strain genomes for metagenomic binning, comparative biology and taxonomic classification.</title>
        <authorList>
            <person name="Goeker M."/>
        </authorList>
    </citation>
    <scope>NUCLEOTIDE SEQUENCE [LARGE SCALE GENOMIC DNA]</scope>
    <source>
        <strain evidence="4 5">DSM 103870</strain>
    </source>
</reference>
<name>A0ABX0V210_9HYPH</name>
<protein>
    <submittedName>
        <fullName evidence="4">Poly(Beta-D-mannuronate) C5 epimerase</fullName>
        <ecNumber evidence="4">5.1.3.-</ecNumber>
    </submittedName>
</protein>
<gene>
    <name evidence="4" type="ORF">FHS82_001701</name>
</gene>
<feature type="chain" id="PRO_5045657277" evidence="2">
    <location>
        <begin position="29"/>
        <end position="1178"/>
    </location>
</feature>
<dbReference type="Pfam" id="PF05048">
    <property type="entry name" value="NosD"/>
    <property type="match status" value="1"/>
</dbReference>
<accession>A0ABX0V210</accession>
<dbReference type="EC" id="5.1.3.-" evidence="4"/>
<dbReference type="RefSeq" id="WP_166950890.1">
    <property type="nucleotide sequence ID" value="NZ_JAASQI010000003.1"/>
</dbReference>
<evidence type="ECO:0000313" key="5">
    <source>
        <dbReference type="Proteomes" id="UP001429580"/>
    </source>
</evidence>
<dbReference type="InterPro" id="IPR011050">
    <property type="entry name" value="Pectin_lyase_fold/virulence"/>
</dbReference>
<dbReference type="SMART" id="SM00710">
    <property type="entry name" value="PbH1"/>
    <property type="match status" value="8"/>
</dbReference>
<proteinExistence type="predicted"/>
<dbReference type="Proteomes" id="UP001429580">
    <property type="component" value="Unassembled WGS sequence"/>
</dbReference>
<dbReference type="InterPro" id="IPR006626">
    <property type="entry name" value="PbH1"/>
</dbReference>
<dbReference type="SUPFAM" id="SSF51126">
    <property type="entry name" value="Pectin lyase-like"/>
    <property type="match status" value="1"/>
</dbReference>
<keyword evidence="1" id="KW-0677">Repeat</keyword>
<dbReference type="EMBL" id="JAASQI010000003">
    <property type="protein sequence ID" value="NIJ57865.1"/>
    <property type="molecule type" value="Genomic_DNA"/>
</dbReference>
<dbReference type="InterPro" id="IPR051550">
    <property type="entry name" value="SCF-Subunits/Alg-Epimerases"/>
</dbReference>
<keyword evidence="4" id="KW-0413">Isomerase</keyword>
<evidence type="ECO:0000259" key="3">
    <source>
        <dbReference type="Pfam" id="PF05048"/>
    </source>
</evidence>
<evidence type="ECO:0000256" key="1">
    <source>
        <dbReference type="ARBA" id="ARBA00022737"/>
    </source>
</evidence>
<keyword evidence="5" id="KW-1185">Reference proteome</keyword>